<dbReference type="SUPFAM" id="SSF53335">
    <property type="entry name" value="S-adenosyl-L-methionine-dependent methyltransferases"/>
    <property type="match status" value="1"/>
</dbReference>
<keyword evidence="2" id="KW-1185">Reference proteome</keyword>
<gene>
    <name evidence="1" type="ORF">I8748_32740</name>
</gene>
<evidence type="ECO:0000313" key="2">
    <source>
        <dbReference type="Proteomes" id="UP000632766"/>
    </source>
</evidence>
<dbReference type="EMBL" id="JAECZC010000105">
    <property type="protein sequence ID" value="MBH8566861.1"/>
    <property type="molecule type" value="Genomic_DNA"/>
</dbReference>
<organism evidence="1 2">
    <name type="scientific">Amazonocrinis nigriterrae CENA67</name>
    <dbReference type="NCBI Taxonomy" id="2794033"/>
    <lineage>
        <taxon>Bacteria</taxon>
        <taxon>Bacillati</taxon>
        <taxon>Cyanobacteriota</taxon>
        <taxon>Cyanophyceae</taxon>
        <taxon>Nostocales</taxon>
        <taxon>Nostocaceae</taxon>
        <taxon>Amazonocrinis</taxon>
        <taxon>Amazonocrinis nigriterrae</taxon>
    </lineage>
</organism>
<dbReference type="Gene3D" id="3.40.50.150">
    <property type="entry name" value="Vaccinia Virus protein VP39"/>
    <property type="match status" value="1"/>
</dbReference>
<reference evidence="1 2" key="1">
    <citation type="journal article" date="2021" name="Int. J. Syst. Evol. Microbiol.">
        <title>Amazonocrinis nigriterrae gen. nov., sp. nov., Atlanticothrix silvestris gen. nov., sp. nov. and Dendronalium phyllosphericum gen. nov., sp. nov., nostocacean cyanobacteria from Brazilian environments.</title>
        <authorList>
            <person name="Alvarenga D.O."/>
            <person name="Andreote A.P.D."/>
            <person name="Branco L.H.Z."/>
            <person name="Delbaje E."/>
            <person name="Cruz R.B."/>
            <person name="Varani A.M."/>
            <person name="Fiore M.F."/>
        </authorList>
    </citation>
    <scope>NUCLEOTIDE SEQUENCE [LARGE SCALE GENOMIC DNA]</scope>
    <source>
        <strain evidence="1 2">CENA67</strain>
    </source>
</reference>
<name>A0A8J7HVY5_9NOST</name>
<evidence type="ECO:0000313" key="1">
    <source>
        <dbReference type="EMBL" id="MBH8566861.1"/>
    </source>
</evidence>
<evidence type="ECO:0008006" key="3">
    <source>
        <dbReference type="Google" id="ProtNLM"/>
    </source>
</evidence>
<dbReference type="Proteomes" id="UP000632766">
    <property type="component" value="Unassembled WGS sequence"/>
</dbReference>
<proteinExistence type="predicted"/>
<dbReference type="InterPro" id="IPR029063">
    <property type="entry name" value="SAM-dependent_MTases_sf"/>
</dbReference>
<dbReference type="RefSeq" id="WP_198128600.1">
    <property type="nucleotide sequence ID" value="NZ_JAECZC010000105.1"/>
</dbReference>
<comment type="caution">
    <text evidence="1">The sequence shown here is derived from an EMBL/GenBank/DDBJ whole genome shotgun (WGS) entry which is preliminary data.</text>
</comment>
<dbReference type="AlphaFoldDB" id="A0A8J7HVY5"/>
<sequence length="288" mass="32793">MSYKHFGRIGDIWKHIPLCQFLAIEKPASYIETNSAYPEYQLTGSLEQEYGILHIEKNIQKSQLIQASVYWKVLNSISENDHGISKYLGSPALALNILRASTEKFVFFDIEEPCLTSIAEYASKLNLTSQIFYKNEDSVEGLLNMIEELSIEDFIHVDPYLIHEKNPHGNSYFDAFIKAMRKGVKGMLWYGFNTSKERNALHQGFQGLTNTSSRSLQGIEIMSILLDENISDVNPGVWGCGILIGNLSDVSSKYFKQIVLEVIKIYQGSTIFNKYSGELKFEDFQIQI</sequence>
<protein>
    <recommendedName>
        <fullName evidence="3">23S rRNA (Adenine(2030)-N(6))-methyltransferase RlmJ</fullName>
    </recommendedName>
</protein>
<accession>A0A8J7HVY5</accession>